<reference evidence="1" key="1">
    <citation type="submission" date="2018-05" db="EMBL/GenBank/DDBJ databases">
        <authorList>
            <person name="Lanie J.A."/>
            <person name="Ng W.-L."/>
            <person name="Kazmierczak K.M."/>
            <person name="Andrzejewski T.M."/>
            <person name="Davidsen T.M."/>
            <person name="Wayne K.J."/>
            <person name="Tettelin H."/>
            <person name="Glass J.I."/>
            <person name="Rusch D."/>
            <person name="Podicherti R."/>
            <person name="Tsui H.-C.T."/>
            <person name="Winkler M.E."/>
        </authorList>
    </citation>
    <scope>NUCLEOTIDE SEQUENCE</scope>
</reference>
<name>A0A382Q6I8_9ZZZZ</name>
<accession>A0A382Q6I8</accession>
<organism evidence="1">
    <name type="scientific">marine metagenome</name>
    <dbReference type="NCBI Taxonomy" id="408172"/>
    <lineage>
        <taxon>unclassified sequences</taxon>
        <taxon>metagenomes</taxon>
        <taxon>ecological metagenomes</taxon>
    </lineage>
</organism>
<gene>
    <name evidence="1" type="ORF">METZ01_LOCUS333444</name>
</gene>
<protein>
    <submittedName>
        <fullName evidence="1">Uncharacterized protein</fullName>
    </submittedName>
</protein>
<sequence length="134" mass="14955">VGKTPIWEQRWKAKNRLTYATRIGDCTPGDLIGADPRRHMIRVFTQSEIARDVFGMRQATMRNCWRLIVGIAANKPLAIGFIEVDGGLRGLGVYLGVDYTTLCRNLNGWEDRQPPLVVAGHGKRTRARAPVAVI</sequence>
<feature type="non-terminal residue" evidence="1">
    <location>
        <position position="1"/>
    </location>
</feature>
<proteinExistence type="predicted"/>
<dbReference type="AlphaFoldDB" id="A0A382Q6I8"/>
<dbReference type="EMBL" id="UINC01111982">
    <property type="protein sequence ID" value="SVC80590.1"/>
    <property type="molecule type" value="Genomic_DNA"/>
</dbReference>
<evidence type="ECO:0000313" key="1">
    <source>
        <dbReference type="EMBL" id="SVC80590.1"/>
    </source>
</evidence>